<dbReference type="EMBL" id="GHJT01000674">
    <property type="protein sequence ID" value="MOY34645.1"/>
    <property type="molecule type" value="Transcribed_RNA"/>
</dbReference>
<keyword evidence="1" id="KW-1133">Transmembrane helix</keyword>
<proteinExistence type="predicted"/>
<name>A0A4D5RC21_IXOSC</name>
<feature type="transmembrane region" description="Helical" evidence="1">
    <location>
        <begin position="7"/>
        <end position="31"/>
    </location>
</feature>
<keyword evidence="1" id="KW-0472">Membrane</keyword>
<reference evidence="2" key="1">
    <citation type="submission" date="2019-04" db="EMBL/GenBank/DDBJ databases">
        <title>An insight into the mialome of Ixodes scapularis.</title>
        <authorList>
            <person name="Ribeiro J.M."/>
            <person name="Mather T.N."/>
            <person name="Karim S."/>
        </authorList>
    </citation>
    <scope>NUCLEOTIDE SEQUENCE</scope>
</reference>
<accession>A0A4D5RC21</accession>
<sequence>MHKGIIFNAIVIAFMFLLTAKYFVVFFRYTYFYEGYVTSNFVQVNYFSIHWPLGGLMKVLMSSCYTCSLMKLLVFVVICSEGHQKGTIRMGGRPFLTFETFLVNIFGEGDDVPLLLAHLPKTSNCTVCSMLLADVVACTCIRK</sequence>
<protein>
    <submittedName>
        <fullName evidence="2">Uncharacterized protein</fullName>
    </submittedName>
</protein>
<evidence type="ECO:0000256" key="1">
    <source>
        <dbReference type="SAM" id="Phobius"/>
    </source>
</evidence>
<dbReference type="AlphaFoldDB" id="A0A4D5RC21"/>
<evidence type="ECO:0000313" key="2">
    <source>
        <dbReference type="EMBL" id="MOY34645.1"/>
    </source>
</evidence>
<keyword evidence="1" id="KW-0812">Transmembrane</keyword>
<organism evidence="2">
    <name type="scientific">Ixodes scapularis</name>
    <name type="common">Black-legged tick</name>
    <name type="synonym">Deer tick</name>
    <dbReference type="NCBI Taxonomy" id="6945"/>
    <lineage>
        <taxon>Eukaryota</taxon>
        <taxon>Metazoa</taxon>
        <taxon>Ecdysozoa</taxon>
        <taxon>Arthropoda</taxon>
        <taxon>Chelicerata</taxon>
        <taxon>Arachnida</taxon>
        <taxon>Acari</taxon>
        <taxon>Parasitiformes</taxon>
        <taxon>Ixodida</taxon>
        <taxon>Ixodoidea</taxon>
        <taxon>Ixodidae</taxon>
        <taxon>Ixodinae</taxon>
        <taxon>Ixodes</taxon>
    </lineage>
</organism>